<reference evidence="6" key="1">
    <citation type="journal article" date="2019" name="Int. J. Syst. Evol. Microbiol.">
        <title>The Global Catalogue of Microorganisms (GCM) 10K type strain sequencing project: providing services to taxonomists for standard genome sequencing and annotation.</title>
        <authorList>
            <consortium name="The Broad Institute Genomics Platform"/>
            <consortium name="The Broad Institute Genome Sequencing Center for Infectious Disease"/>
            <person name="Wu L."/>
            <person name="Ma J."/>
        </authorList>
    </citation>
    <scope>NUCLEOTIDE SEQUENCE [LARGE SCALE GENOMIC DNA]</scope>
    <source>
        <strain evidence="6">CGMCC 4.7317</strain>
    </source>
</reference>
<dbReference type="InterPro" id="IPR015813">
    <property type="entry name" value="Pyrv/PenolPyrv_kinase-like_dom"/>
</dbReference>
<keyword evidence="2" id="KW-0479">Metal-binding</keyword>
<dbReference type="PANTHER" id="PTHR32308:SF10">
    <property type="entry name" value="CITRATE LYASE SUBUNIT BETA"/>
    <property type="match status" value="1"/>
</dbReference>
<evidence type="ECO:0000313" key="5">
    <source>
        <dbReference type="EMBL" id="MFC6239256.1"/>
    </source>
</evidence>
<protein>
    <submittedName>
        <fullName evidence="5">HpcH/HpaI aldolase/citrate lyase family protein</fullName>
    </submittedName>
</protein>
<dbReference type="Proteomes" id="UP001596138">
    <property type="component" value="Unassembled WGS sequence"/>
</dbReference>
<name>A0ABW1T3D9_9ACTN</name>
<dbReference type="InterPro" id="IPR040442">
    <property type="entry name" value="Pyrv_kinase-like_dom_sf"/>
</dbReference>
<evidence type="ECO:0000256" key="3">
    <source>
        <dbReference type="ARBA" id="ARBA00022842"/>
    </source>
</evidence>
<dbReference type="EMBL" id="JBHSTI010000009">
    <property type="protein sequence ID" value="MFC6239256.1"/>
    <property type="molecule type" value="Genomic_DNA"/>
</dbReference>
<dbReference type="GO" id="GO:0016829">
    <property type="term" value="F:lyase activity"/>
    <property type="evidence" value="ECO:0007669"/>
    <property type="project" value="UniProtKB-KW"/>
</dbReference>
<accession>A0ABW1T3D9</accession>
<dbReference type="PIRSF" id="PIRSF015582">
    <property type="entry name" value="Cit_lyase_B"/>
    <property type="match status" value="1"/>
</dbReference>
<feature type="domain" description="HpcH/HpaI aldolase/citrate lyase" evidence="4">
    <location>
        <begin position="10"/>
        <end position="214"/>
    </location>
</feature>
<dbReference type="InterPro" id="IPR011206">
    <property type="entry name" value="Citrate_lyase_beta/mcl1/mcl2"/>
</dbReference>
<keyword evidence="6" id="KW-1185">Reference proteome</keyword>
<keyword evidence="5" id="KW-0456">Lyase</keyword>
<dbReference type="SUPFAM" id="SSF51621">
    <property type="entry name" value="Phosphoenolpyruvate/pyruvate domain"/>
    <property type="match status" value="1"/>
</dbReference>
<dbReference type="PANTHER" id="PTHR32308">
    <property type="entry name" value="LYASE BETA SUBUNIT, PUTATIVE (AFU_ORTHOLOGUE AFUA_4G13030)-RELATED"/>
    <property type="match status" value="1"/>
</dbReference>
<comment type="caution">
    <text evidence="5">The sequence shown here is derived from an EMBL/GenBank/DDBJ whole genome shotgun (WGS) entry which is preliminary data.</text>
</comment>
<evidence type="ECO:0000256" key="2">
    <source>
        <dbReference type="ARBA" id="ARBA00022723"/>
    </source>
</evidence>
<dbReference type="InterPro" id="IPR005000">
    <property type="entry name" value="Aldolase/citrate-lyase_domain"/>
</dbReference>
<comment type="cofactor">
    <cofactor evidence="1">
        <name>Mg(2+)</name>
        <dbReference type="ChEBI" id="CHEBI:18420"/>
    </cofactor>
</comment>
<keyword evidence="3" id="KW-0460">Magnesium</keyword>
<dbReference type="RefSeq" id="WP_386768381.1">
    <property type="nucleotide sequence ID" value="NZ_JBHSTI010000009.1"/>
</dbReference>
<evidence type="ECO:0000259" key="4">
    <source>
        <dbReference type="Pfam" id="PF03328"/>
    </source>
</evidence>
<gene>
    <name evidence="5" type="ORF">ACFQGU_15360</name>
</gene>
<proteinExistence type="predicted"/>
<dbReference type="Pfam" id="PF03328">
    <property type="entry name" value="HpcH_HpaI"/>
    <property type="match status" value="1"/>
</dbReference>
<dbReference type="Gene3D" id="3.20.20.60">
    <property type="entry name" value="Phosphoenolpyruvate-binding domains"/>
    <property type="match status" value="1"/>
</dbReference>
<sequence>MSWNPGPAWLFCPADRPDRYLKALAVADVVILDLEDAVAPTHKPAARHTVKSLAEAGTLDLERTVVRVNGASTPDHPRDVEVLRAAGVRVVMVAKCEGPGDLSALRDLKLIPLLESVHGITRAGEIASAAGVAAVMWGADDLVADLGGSSSRHGDGGYRDVARHARSVSLLAAKAAGHLAIDAVFMDIPDLDGLRSQCEDAVAVGFDVTVAIHPSQVPVIRAAFAPTPQEIEQARRLLEASAGGGVTTFDGRMVDGPIIKQAERVLIRAESEGRL</sequence>
<evidence type="ECO:0000313" key="6">
    <source>
        <dbReference type="Proteomes" id="UP001596138"/>
    </source>
</evidence>
<organism evidence="5 6">
    <name type="scientific">Longivirga aurantiaca</name>
    <dbReference type="NCBI Taxonomy" id="1837743"/>
    <lineage>
        <taxon>Bacteria</taxon>
        <taxon>Bacillati</taxon>
        <taxon>Actinomycetota</taxon>
        <taxon>Actinomycetes</taxon>
        <taxon>Sporichthyales</taxon>
        <taxon>Sporichthyaceae</taxon>
        <taxon>Longivirga</taxon>
    </lineage>
</organism>
<evidence type="ECO:0000256" key="1">
    <source>
        <dbReference type="ARBA" id="ARBA00001946"/>
    </source>
</evidence>